<dbReference type="InterPro" id="IPR002307">
    <property type="entry name" value="Tyr-tRNA-ligase"/>
</dbReference>
<sequence length="408" mass="45739">MSNVFDVLKERGFIAQATHEDEIKELLGKEKVVFYTGYDPTADSLHVGHFLQAVAMRHLQMAGHKPVVLIGGGTAMIGDPSGRTDMRQMMTPEIIKHNGDRFKEQLGRFIDFSDDKAILVDNAQWLMGLTYIPFLREIGQHFSVNRMLTAECFKSRMEKGLSFLEFNYMIMQAYDFLELNRRHGCTLQLGGDDQWSNIIAGTDLIRRKEQKQAFGMTFNLLTTADGKKMGKTMSGAVWLDREKTSPYEFFQYWRNIEDASVEKCLALLTFLPMDEVRRLGSLEGSKINEAKEILAYEVTKLVHGEEDATSSLEAARAIFAKGNVSDNAPTTEISSSDLEDGIGIIEILSLTSLVPSKGEARRLIAQGGISVNDVKVDSIDYKLDSSMIKDGVIMIKKGKKTFHQVKPV</sequence>
<evidence type="ECO:0000256" key="9">
    <source>
        <dbReference type="PROSITE-ProRule" id="PRU00182"/>
    </source>
</evidence>
<feature type="domain" description="Tyrosine--tRNA ligase SYY-like C-terminal" evidence="10">
    <location>
        <begin position="326"/>
        <end position="403"/>
    </location>
</feature>
<evidence type="ECO:0000256" key="8">
    <source>
        <dbReference type="HAMAP-Rule" id="MF_02006"/>
    </source>
</evidence>
<keyword evidence="2 8" id="KW-0547">Nucleotide-binding</keyword>
<keyword evidence="6 8" id="KW-0030">Aminoacyl-tRNA synthetase</keyword>
<dbReference type="InterPro" id="IPR024107">
    <property type="entry name" value="Tyr-tRNA-ligase_bac_1"/>
</dbReference>
<dbReference type="CDD" id="cd00165">
    <property type="entry name" value="S4"/>
    <property type="match status" value="1"/>
</dbReference>
<name>A0ABS4KKK9_9FIRM</name>
<accession>A0ABS4KKK9</accession>
<comment type="subcellular location">
    <subcellularLocation>
        <location evidence="8">Cytoplasm</location>
    </subcellularLocation>
</comment>
<keyword evidence="3 8" id="KW-0067">ATP-binding</keyword>
<dbReference type="SUPFAM" id="SSF55174">
    <property type="entry name" value="Alpha-L RNA-binding motif"/>
    <property type="match status" value="1"/>
</dbReference>
<dbReference type="PANTHER" id="PTHR11766:SF0">
    <property type="entry name" value="TYROSINE--TRNA LIGASE, MITOCHONDRIAL"/>
    <property type="match status" value="1"/>
</dbReference>
<dbReference type="Pfam" id="PF22421">
    <property type="entry name" value="SYY_C-terminal"/>
    <property type="match status" value="1"/>
</dbReference>
<dbReference type="RefSeq" id="WP_209661362.1">
    <property type="nucleotide sequence ID" value="NZ_JAGGLI010000025.1"/>
</dbReference>
<comment type="caution">
    <text evidence="11">The sequence shown here is derived from an EMBL/GenBank/DDBJ whole genome shotgun (WGS) entry which is preliminary data.</text>
</comment>
<comment type="catalytic activity">
    <reaction evidence="7 8">
        <text>tRNA(Tyr) + L-tyrosine + ATP = L-tyrosyl-tRNA(Tyr) + AMP + diphosphate + H(+)</text>
        <dbReference type="Rhea" id="RHEA:10220"/>
        <dbReference type="Rhea" id="RHEA-COMP:9706"/>
        <dbReference type="Rhea" id="RHEA-COMP:9707"/>
        <dbReference type="ChEBI" id="CHEBI:15378"/>
        <dbReference type="ChEBI" id="CHEBI:30616"/>
        <dbReference type="ChEBI" id="CHEBI:33019"/>
        <dbReference type="ChEBI" id="CHEBI:58315"/>
        <dbReference type="ChEBI" id="CHEBI:78442"/>
        <dbReference type="ChEBI" id="CHEBI:78536"/>
        <dbReference type="ChEBI" id="CHEBI:456215"/>
        <dbReference type="EC" id="6.1.1.1"/>
    </reaction>
</comment>
<feature type="short sequence motif" description="'HIGH' region" evidence="8">
    <location>
        <begin position="40"/>
        <end position="49"/>
    </location>
</feature>
<evidence type="ECO:0000256" key="7">
    <source>
        <dbReference type="ARBA" id="ARBA00048248"/>
    </source>
</evidence>
<dbReference type="Pfam" id="PF00579">
    <property type="entry name" value="tRNA-synt_1b"/>
    <property type="match status" value="1"/>
</dbReference>
<dbReference type="CDD" id="cd00805">
    <property type="entry name" value="TyrRS_core"/>
    <property type="match status" value="1"/>
</dbReference>
<feature type="short sequence motif" description="'KMSKS' region" evidence="8">
    <location>
        <begin position="228"/>
        <end position="232"/>
    </location>
</feature>
<dbReference type="EMBL" id="JAGGLI010000025">
    <property type="protein sequence ID" value="MBP2028312.1"/>
    <property type="molecule type" value="Genomic_DNA"/>
</dbReference>
<proteinExistence type="inferred from homology"/>
<dbReference type="InterPro" id="IPR001412">
    <property type="entry name" value="aa-tRNA-synth_I_CS"/>
</dbReference>
<keyword evidence="5 8" id="KW-0648">Protein biosynthesis</keyword>
<dbReference type="PRINTS" id="PR01040">
    <property type="entry name" value="TRNASYNTHTYR"/>
</dbReference>
<feature type="binding site" evidence="8">
    <location>
        <position position="35"/>
    </location>
    <ligand>
        <name>L-tyrosine</name>
        <dbReference type="ChEBI" id="CHEBI:58315"/>
    </ligand>
</feature>
<evidence type="ECO:0000259" key="10">
    <source>
        <dbReference type="Pfam" id="PF22421"/>
    </source>
</evidence>
<dbReference type="EC" id="6.1.1.1" evidence="8"/>
<dbReference type="InterPro" id="IPR036986">
    <property type="entry name" value="S4_RNA-bd_sf"/>
</dbReference>
<organism evidence="11 12">
    <name type="scientific">Acetoanaerobium pronyense</name>
    <dbReference type="NCBI Taxonomy" id="1482736"/>
    <lineage>
        <taxon>Bacteria</taxon>
        <taxon>Bacillati</taxon>
        <taxon>Bacillota</taxon>
        <taxon>Clostridia</taxon>
        <taxon>Peptostreptococcales</taxon>
        <taxon>Filifactoraceae</taxon>
        <taxon>Acetoanaerobium</taxon>
    </lineage>
</organism>
<dbReference type="Gene3D" id="3.10.290.10">
    <property type="entry name" value="RNA-binding S4 domain"/>
    <property type="match status" value="1"/>
</dbReference>
<dbReference type="InterPro" id="IPR002305">
    <property type="entry name" value="aa-tRNA-synth_Ic"/>
</dbReference>
<evidence type="ECO:0000256" key="5">
    <source>
        <dbReference type="ARBA" id="ARBA00022917"/>
    </source>
</evidence>
<evidence type="ECO:0000256" key="6">
    <source>
        <dbReference type="ARBA" id="ARBA00023146"/>
    </source>
</evidence>
<evidence type="ECO:0000256" key="3">
    <source>
        <dbReference type="ARBA" id="ARBA00022840"/>
    </source>
</evidence>
<evidence type="ECO:0000256" key="1">
    <source>
        <dbReference type="ARBA" id="ARBA00022598"/>
    </source>
</evidence>
<gene>
    <name evidence="8" type="primary">tyrS</name>
    <name evidence="11" type="ORF">J2Z35_002113</name>
</gene>
<dbReference type="HAMAP" id="MF_02006">
    <property type="entry name" value="Tyr_tRNA_synth_type1"/>
    <property type="match status" value="1"/>
</dbReference>
<dbReference type="SUPFAM" id="SSF52374">
    <property type="entry name" value="Nucleotidylyl transferase"/>
    <property type="match status" value="1"/>
</dbReference>
<comment type="subunit">
    <text evidence="8">Homodimer.</text>
</comment>
<dbReference type="PROSITE" id="PS00178">
    <property type="entry name" value="AA_TRNA_LIGASE_I"/>
    <property type="match status" value="1"/>
</dbReference>
<keyword evidence="1 8" id="KW-0436">Ligase</keyword>
<feature type="binding site" evidence="8">
    <location>
        <position position="168"/>
    </location>
    <ligand>
        <name>L-tyrosine</name>
        <dbReference type="ChEBI" id="CHEBI:58315"/>
    </ligand>
</feature>
<evidence type="ECO:0000256" key="2">
    <source>
        <dbReference type="ARBA" id="ARBA00022741"/>
    </source>
</evidence>
<dbReference type="GO" id="GO:0004831">
    <property type="term" value="F:tyrosine-tRNA ligase activity"/>
    <property type="evidence" value="ECO:0007669"/>
    <property type="project" value="UniProtKB-EC"/>
</dbReference>
<evidence type="ECO:0000256" key="4">
    <source>
        <dbReference type="ARBA" id="ARBA00022884"/>
    </source>
</evidence>
<evidence type="ECO:0000313" key="11">
    <source>
        <dbReference type="EMBL" id="MBP2028312.1"/>
    </source>
</evidence>
<dbReference type="PANTHER" id="PTHR11766">
    <property type="entry name" value="TYROSYL-TRNA SYNTHETASE"/>
    <property type="match status" value="1"/>
</dbReference>
<dbReference type="InterPro" id="IPR024088">
    <property type="entry name" value="Tyr-tRNA-ligase_bac-type"/>
</dbReference>
<dbReference type="InterPro" id="IPR054608">
    <property type="entry name" value="SYY-like_C"/>
</dbReference>
<keyword evidence="8" id="KW-0963">Cytoplasm</keyword>
<dbReference type="Gene3D" id="3.40.50.620">
    <property type="entry name" value="HUPs"/>
    <property type="match status" value="1"/>
</dbReference>
<protein>
    <recommendedName>
        <fullName evidence="8">Tyrosine--tRNA ligase</fullName>
        <ecNumber evidence="8">6.1.1.1</ecNumber>
    </recommendedName>
    <alternativeName>
        <fullName evidence="8">Tyrosyl-tRNA synthetase</fullName>
        <shortName evidence="8">TyrRS</shortName>
    </alternativeName>
</protein>
<reference evidence="11 12" key="1">
    <citation type="submission" date="2021-03" db="EMBL/GenBank/DDBJ databases">
        <title>Genomic Encyclopedia of Type Strains, Phase IV (KMG-IV): sequencing the most valuable type-strain genomes for metagenomic binning, comparative biology and taxonomic classification.</title>
        <authorList>
            <person name="Goeker M."/>
        </authorList>
    </citation>
    <scope>NUCLEOTIDE SEQUENCE [LARGE SCALE GENOMIC DNA]</scope>
    <source>
        <strain evidence="11 12">DSM 27512</strain>
    </source>
</reference>
<dbReference type="NCBIfam" id="TIGR00234">
    <property type="entry name" value="tyrS"/>
    <property type="match status" value="1"/>
</dbReference>
<comment type="similarity">
    <text evidence="8">Belongs to the class-I aminoacyl-tRNA synthetase family. TyrS type 1 subfamily.</text>
</comment>
<keyword evidence="12" id="KW-1185">Reference proteome</keyword>
<dbReference type="Gene3D" id="1.10.240.10">
    <property type="entry name" value="Tyrosyl-Transfer RNA Synthetase"/>
    <property type="match status" value="1"/>
</dbReference>
<dbReference type="InterPro" id="IPR014729">
    <property type="entry name" value="Rossmann-like_a/b/a_fold"/>
</dbReference>
<evidence type="ECO:0000313" key="12">
    <source>
        <dbReference type="Proteomes" id="UP001314903"/>
    </source>
</evidence>
<keyword evidence="4 9" id="KW-0694">RNA-binding</keyword>
<feature type="binding site" evidence="8">
    <location>
        <position position="231"/>
    </location>
    <ligand>
        <name>ATP</name>
        <dbReference type="ChEBI" id="CHEBI:30616"/>
    </ligand>
</feature>
<comment type="function">
    <text evidence="8">Catalyzes the attachment of tyrosine to tRNA(Tyr) in a two-step reaction: tyrosine is first activated by ATP to form Tyr-AMP and then transferred to the acceptor end of tRNA(Tyr).</text>
</comment>
<dbReference type="Proteomes" id="UP001314903">
    <property type="component" value="Unassembled WGS sequence"/>
</dbReference>
<dbReference type="PROSITE" id="PS50889">
    <property type="entry name" value="S4"/>
    <property type="match status" value="1"/>
</dbReference>
<feature type="binding site" evidence="8">
    <location>
        <position position="172"/>
    </location>
    <ligand>
        <name>L-tyrosine</name>
        <dbReference type="ChEBI" id="CHEBI:58315"/>
    </ligand>
</feature>